<dbReference type="InterPro" id="IPR012865">
    <property type="entry name" value="DUF1642"/>
</dbReference>
<evidence type="ECO:0000313" key="1">
    <source>
        <dbReference type="EMBL" id="ERL64033.1"/>
    </source>
</evidence>
<dbReference type="OrthoDB" id="121684at2"/>
<organism evidence="1 2">
    <name type="scientific">Schleiferilactobacillus shenzhenensis LY-73</name>
    <dbReference type="NCBI Taxonomy" id="1231336"/>
    <lineage>
        <taxon>Bacteria</taxon>
        <taxon>Bacillati</taxon>
        <taxon>Bacillota</taxon>
        <taxon>Bacilli</taxon>
        <taxon>Lactobacillales</taxon>
        <taxon>Lactobacillaceae</taxon>
        <taxon>Schleiferilactobacillus</taxon>
    </lineage>
</organism>
<dbReference type="Pfam" id="PF07852">
    <property type="entry name" value="DUF1642"/>
    <property type="match status" value="1"/>
</dbReference>
<gene>
    <name evidence="1" type="ORF">L248_1680</name>
</gene>
<dbReference type="eggNOG" id="ENOG502ZZ0E">
    <property type="taxonomic scope" value="Bacteria"/>
</dbReference>
<protein>
    <submittedName>
        <fullName evidence="1">Uncharacterized protein</fullName>
    </submittedName>
</protein>
<dbReference type="EMBL" id="KI271606">
    <property type="protein sequence ID" value="ERL64033.1"/>
    <property type="molecule type" value="Genomic_DNA"/>
</dbReference>
<name>U4TQ55_9LACO</name>
<accession>U4TQ55</accession>
<dbReference type="Proteomes" id="UP000030647">
    <property type="component" value="Unassembled WGS sequence"/>
</dbReference>
<dbReference type="AlphaFoldDB" id="U4TQ55"/>
<dbReference type="HOGENOM" id="CLU_1822907_0_0_9"/>
<proteinExistence type="predicted"/>
<keyword evidence="2" id="KW-1185">Reference proteome</keyword>
<dbReference type="STRING" id="1231336.L248_1680"/>
<sequence length="151" mass="17331">MEMTKYIKTASIEAEQFDGSEAMAKKYLLDIPTVSAKDKVASGHTVYGISTLEGYLYVYKGDWIATGSDGEHWPIANYIFRRTYKPLPVIPPAVAGIIKWYKQHYSLTILLSDAFDLRFPENISNWITRHDEIIARAWLDGYETEDEDDEK</sequence>
<reference evidence="2" key="1">
    <citation type="journal article" date="2013" name="Genome Announc.">
        <title>Whole-Genome Sequencing of Lactobacillus shenzhenensis Strain LY-73T.</title>
        <authorList>
            <person name="Lin Z."/>
            <person name="Liu Z."/>
            <person name="Yang R."/>
            <person name="Zou Y."/>
            <person name="Wan D."/>
            <person name="Chen J."/>
            <person name="Guo M."/>
            <person name="Zhao J."/>
            <person name="Fang C."/>
            <person name="Yang R."/>
            <person name="Liu F."/>
        </authorList>
    </citation>
    <scope>NUCLEOTIDE SEQUENCE [LARGE SCALE GENOMIC DNA]</scope>
    <source>
        <strain evidence="2">LY-73</strain>
    </source>
</reference>
<evidence type="ECO:0000313" key="2">
    <source>
        <dbReference type="Proteomes" id="UP000030647"/>
    </source>
</evidence>